<dbReference type="EMBL" id="CP158357">
    <property type="protein sequence ID" value="XBX79009.1"/>
    <property type="molecule type" value="Genomic_DNA"/>
</dbReference>
<keyword evidence="1" id="KW-0472">Membrane</keyword>
<keyword evidence="1" id="KW-1133">Transmembrane helix</keyword>
<protein>
    <recommendedName>
        <fullName evidence="3">CU044_5270 family protein</fullName>
    </recommendedName>
</protein>
<gene>
    <name evidence="2" type="ORF">ABS642_02645</name>
</gene>
<keyword evidence="1" id="KW-0812">Transmembrane</keyword>
<evidence type="ECO:0000256" key="1">
    <source>
        <dbReference type="SAM" id="Phobius"/>
    </source>
</evidence>
<accession>A0AAU7VXA2</accession>
<dbReference type="RefSeq" id="WP_350352153.1">
    <property type="nucleotide sequence ID" value="NZ_CP158357.1"/>
</dbReference>
<evidence type="ECO:0008006" key="3">
    <source>
        <dbReference type="Google" id="ProtNLM"/>
    </source>
</evidence>
<reference evidence="2" key="1">
    <citation type="submission" date="2024-06" db="EMBL/GenBank/DDBJ databases">
        <title>Draft genome sequence of Microbacterium sp. strain A8/3-1, isolated from Oxytropis tragacanthoides Fisch. ex DC. Root nodules in the Altai region of Russia.</title>
        <authorList>
            <person name="Sazanova A."/>
            <person name="Guro P."/>
            <person name="Kuznetsova I."/>
            <person name="Belimov A."/>
            <person name="Safronova V."/>
        </authorList>
    </citation>
    <scope>NUCLEOTIDE SEQUENCE</scope>
    <source>
        <strain evidence="2">A8/3-1</strain>
    </source>
</reference>
<dbReference type="AlphaFoldDB" id="A0AAU7VXA2"/>
<proteinExistence type="predicted"/>
<sequence>MIDDTVLDRALSDADPGRTPRDAVPDANAIATRDRILRSTAAPKKRRRVRVLGWATGLVAVATAAVVAFALVTPQVAAVAGTPAPLDFEGEATVADVVEQAHTALAASAGPSAAERTVRTASWGFAVDVGKKESKVVPKLSTLTWEPDGSGRMTIIAGVPYDPADAVANSAAEVTSSGEVITDLIMEPGDFTTPWTTVPADDGEDMVAMLRAFGMPDDPTAFDVESAFTSVLQQWTLTNAQHAELLSLLEEAGDGVALGTSTDRLGRPVAGIRVQSPDGAASDLILISRETGRIVGVERTVLIADEIFDAGAIISYEMWDVTEGTIE</sequence>
<evidence type="ECO:0000313" key="2">
    <source>
        <dbReference type="EMBL" id="XBX79009.1"/>
    </source>
</evidence>
<organism evidence="2">
    <name type="scientific">Microbacterium sp. A8/3-1</name>
    <dbReference type="NCBI Taxonomy" id="3160749"/>
    <lineage>
        <taxon>Bacteria</taxon>
        <taxon>Bacillati</taxon>
        <taxon>Actinomycetota</taxon>
        <taxon>Actinomycetes</taxon>
        <taxon>Micrococcales</taxon>
        <taxon>Microbacteriaceae</taxon>
        <taxon>Microbacterium</taxon>
    </lineage>
</organism>
<feature type="transmembrane region" description="Helical" evidence="1">
    <location>
        <begin position="51"/>
        <end position="72"/>
    </location>
</feature>
<name>A0AAU7VXA2_9MICO</name>